<keyword evidence="1" id="KW-1133">Transmembrane helix</keyword>
<organism evidence="3">
    <name type="scientific">Ixodes ricinus</name>
    <name type="common">Common tick</name>
    <name type="synonym">Acarus ricinus</name>
    <dbReference type="NCBI Taxonomy" id="34613"/>
    <lineage>
        <taxon>Eukaryota</taxon>
        <taxon>Metazoa</taxon>
        <taxon>Ecdysozoa</taxon>
        <taxon>Arthropoda</taxon>
        <taxon>Chelicerata</taxon>
        <taxon>Arachnida</taxon>
        <taxon>Acari</taxon>
        <taxon>Parasitiformes</taxon>
        <taxon>Ixodida</taxon>
        <taxon>Ixodoidea</taxon>
        <taxon>Ixodidae</taxon>
        <taxon>Ixodinae</taxon>
        <taxon>Ixodes</taxon>
    </lineage>
</organism>
<evidence type="ECO:0000256" key="2">
    <source>
        <dbReference type="SAM" id="SignalP"/>
    </source>
</evidence>
<keyword evidence="1" id="KW-0812">Transmembrane</keyword>
<accession>A0A147BEA5</accession>
<protein>
    <recommendedName>
        <fullName evidence="4">Secreted protein</fullName>
    </recommendedName>
</protein>
<dbReference type="AlphaFoldDB" id="A0A147BEA5"/>
<keyword evidence="1" id="KW-0472">Membrane</keyword>
<reference evidence="3" key="1">
    <citation type="journal article" date="2018" name="PLoS Negl. Trop. Dis.">
        <title>Sialome diversity of ticks revealed by RNAseq of single tick salivary glands.</title>
        <authorList>
            <person name="Perner J."/>
            <person name="Kropackova S."/>
            <person name="Kopacek P."/>
            <person name="Ribeiro J.M."/>
        </authorList>
    </citation>
    <scope>NUCLEOTIDE SEQUENCE</scope>
    <source>
        <strain evidence="3">Siblings of single egg batch collected in Ceske Budejovice</strain>
        <tissue evidence="3">Salivary glands</tissue>
    </source>
</reference>
<feature type="transmembrane region" description="Helical" evidence="1">
    <location>
        <begin position="103"/>
        <end position="129"/>
    </location>
</feature>
<name>A0A147BEA5_IXORI</name>
<evidence type="ECO:0000256" key="1">
    <source>
        <dbReference type="SAM" id="Phobius"/>
    </source>
</evidence>
<keyword evidence="2" id="KW-0732">Signal</keyword>
<evidence type="ECO:0008006" key="4">
    <source>
        <dbReference type="Google" id="ProtNLM"/>
    </source>
</evidence>
<proteinExistence type="predicted"/>
<feature type="signal peptide" evidence="2">
    <location>
        <begin position="1"/>
        <end position="29"/>
    </location>
</feature>
<feature type="chain" id="PRO_5007542115" description="Secreted protein" evidence="2">
    <location>
        <begin position="30"/>
        <end position="147"/>
    </location>
</feature>
<sequence>MDRKSSPGWRKSCAACSLWTSSLTSAASSIVVGARRTAGTTLRRAVRHRVTGVTTAAAAAAAATTRMRASGTLWRGCIVDGRTLATAPALRGQDTVETVPKRVMWAAVSLPLSVAFPVAAVCLYVMVVLRSLASLRWLIQPRCYHPV</sequence>
<evidence type="ECO:0000313" key="3">
    <source>
        <dbReference type="EMBL" id="JAR89109.1"/>
    </source>
</evidence>
<dbReference type="EMBL" id="GEGO01006295">
    <property type="protein sequence ID" value="JAR89109.1"/>
    <property type="molecule type" value="Transcribed_RNA"/>
</dbReference>